<evidence type="ECO:0000259" key="3">
    <source>
        <dbReference type="Pfam" id="PF12500"/>
    </source>
</evidence>
<evidence type="ECO:0000313" key="6">
    <source>
        <dbReference type="EMBL" id="BAD60417.1"/>
    </source>
</evidence>
<dbReference type="Proteomes" id="UP000006820">
    <property type="component" value="Chromosome"/>
</dbReference>
<feature type="domain" description="TRSP" evidence="3">
    <location>
        <begin position="276"/>
        <end position="385"/>
    </location>
</feature>
<dbReference type="Pfam" id="PF15609">
    <property type="entry name" value="PRTase_2"/>
    <property type="match status" value="1"/>
</dbReference>
<gene>
    <name evidence="6" type="ordered locus">NFA_55650</name>
</gene>
<evidence type="ECO:0000259" key="2">
    <source>
        <dbReference type="Pfam" id="PF11202"/>
    </source>
</evidence>
<dbReference type="STRING" id="247156.NFA_55650"/>
<dbReference type="Pfam" id="PF12500">
    <property type="entry name" value="TRSP"/>
    <property type="match status" value="1"/>
</dbReference>
<dbReference type="OrthoDB" id="1663315at2"/>
<feature type="domain" description="Cysteine protease StiP N-terminal" evidence="2">
    <location>
        <begin position="596"/>
        <end position="850"/>
    </location>
</feature>
<protein>
    <recommendedName>
        <fullName evidence="8">Citrate lyase beta subunit</fullName>
    </recommendedName>
</protein>
<evidence type="ECO:0008006" key="8">
    <source>
        <dbReference type="Google" id="ProtNLM"/>
    </source>
</evidence>
<dbReference type="GeneID" id="61136541"/>
<accession>Q5YN24</accession>
<dbReference type="SUPFAM" id="SSF53271">
    <property type="entry name" value="PRTase-like"/>
    <property type="match status" value="1"/>
</dbReference>
<feature type="compositionally biased region" description="Basic and acidic residues" evidence="1">
    <location>
        <begin position="560"/>
        <end position="571"/>
    </location>
</feature>
<reference evidence="6 7" key="1">
    <citation type="journal article" date="2004" name="Proc. Natl. Acad. Sci. U.S.A.">
        <title>The complete genomic sequence of Nocardia farcinica IFM 10152.</title>
        <authorList>
            <person name="Ishikawa J."/>
            <person name="Yamashita A."/>
            <person name="Mikami Y."/>
            <person name="Hoshino Y."/>
            <person name="Kurita H."/>
            <person name="Hotta K."/>
            <person name="Shiba T."/>
            <person name="Hattori M."/>
        </authorList>
    </citation>
    <scope>NUCLEOTIDE SEQUENCE [LARGE SCALE GENOMIC DNA]</scope>
    <source>
        <strain evidence="6 7">IFM 10152</strain>
    </source>
</reference>
<feature type="domain" description="Orotate phosphoribosyltransferase-like" evidence="5">
    <location>
        <begin position="33"/>
        <end position="233"/>
    </location>
</feature>
<dbReference type="eggNOG" id="COG1358">
    <property type="taxonomic scope" value="Bacteria"/>
</dbReference>
<dbReference type="EMBL" id="AP006618">
    <property type="protein sequence ID" value="BAD60417.1"/>
    <property type="molecule type" value="Genomic_DNA"/>
</dbReference>
<feature type="region of interest" description="Disordered" evidence="1">
    <location>
        <begin position="511"/>
        <end position="592"/>
    </location>
</feature>
<dbReference type="RefSeq" id="WP_011212099.1">
    <property type="nucleotide sequence ID" value="NC_006361.1"/>
</dbReference>
<sequence length="959" mass="101016">MSTPWATRTLGLALRHRDGAAGTAAPELSVEVLVQPGLRRNPKRAHLLVSTVLGKHLPTDPRVVLAAGNRLGDLVLAALAGTSAAEQAGANGPRRTGTPALVLGFAETATGLGHIVAARIGAACYLHSTRRDVPSVETLTGFEEGHSHATSHQLQPVPASIFADDLPLVLVDDEISTGATALDAVRALHAFAPRSHYILASLVDMRTDADRARFAAAARELGARIDTVCLAAGATVLPDDLIDAVQALPEPALNPVAAQRGSFDRLELPWPDSVPEGGRHGFLRADTPAFEAAVAAAGKALRARLEVAAPGRPVVVLGHEELMYLPLRLAESLAGAGVPTRFQTTTRSPAYVVDEPGYPLRRGFRFHAPEPGQAEPRYLYNAHWFTDYDGDLAALSTAEGAEGTAAESAVRHGGSDPAAAQASAGGVGRRHHSIAVGSALDPILVMVVDQPADTPELVSPGGVVDVLTASGADVLVAVVPGADPRTLHAERAAAEGPAECTAAEHIAAAEGHATDRTAQGPAVERTAAERTAAAQGPTAERTAEGPAAERIAEGAAVERTIPEDTATDHTADQPIAPHGRRPDRSFPRPLHGPEFGSYAPGEVSWLLKDLSDVDLEADVAERERRIQAGVAHYAETLPIEYQPDAEYRELFEKVLAESAERLALAVATVAELVVAERGPDVTLVSLARAGTPIGILMKRWLAAQDRSGAPALDVPHYAVSIVRDRGIDAVALDYLAAHHDPASVVFVDGWTGKGAIARELSAALADYHAAGGARFDDDLAVLADPGCCVRTYGTRDDFLIASACLNSTVSGLVSRTVLNDTLIGPRDFHGAKFYRQLADEDVSGRLLDTVAAAFDTVRPRVPAELAKVRGGDRTPTWSGWASVEQVRAEYGIGSVNFVKPGVGETTRVLLRRVPWRVLVREADAPEHAHIRMLAAARGVPVEVVPDLAYSCMGLIKEVR</sequence>
<dbReference type="KEGG" id="nfa:NFA_55650"/>
<dbReference type="AlphaFoldDB" id="Q5YN24"/>
<dbReference type="Gene3D" id="3.40.50.2020">
    <property type="match status" value="1"/>
</dbReference>
<dbReference type="InterPro" id="IPR041688">
    <property type="entry name" value="PRTase_2"/>
</dbReference>
<keyword evidence="7" id="KW-1185">Reference proteome</keyword>
<organism evidence="6 7">
    <name type="scientific">Nocardia farcinica (strain IFM 10152)</name>
    <dbReference type="NCBI Taxonomy" id="247156"/>
    <lineage>
        <taxon>Bacteria</taxon>
        <taxon>Bacillati</taxon>
        <taxon>Actinomycetota</taxon>
        <taxon>Actinomycetes</taxon>
        <taxon>Mycobacteriales</taxon>
        <taxon>Nocardiaceae</taxon>
        <taxon>Nocardia</taxon>
    </lineage>
</organism>
<evidence type="ECO:0000313" key="7">
    <source>
        <dbReference type="Proteomes" id="UP000006820"/>
    </source>
</evidence>
<dbReference type="Pfam" id="PF11202">
    <property type="entry name" value="StiP"/>
    <property type="match status" value="1"/>
</dbReference>
<evidence type="ECO:0000259" key="4">
    <source>
        <dbReference type="Pfam" id="PF15608"/>
    </source>
</evidence>
<dbReference type="eggNOG" id="COG0503">
    <property type="taxonomic scope" value="Bacteria"/>
</dbReference>
<dbReference type="InterPro" id="IPR028157">
    <property type="entry name" value="PELOTA_dom"/>
</dbReference>
<evidence type="ECO:0000256" key="1">
    <source>
        <dbReference type="SAM" id="MobiDB-lite"/>
    </source>
</evidence>
<dbReference type="CDD" id="cd06223">
    <property type="entry name" value="PRTases_typeI"/>
    <property type="match status" value="1"/>
</dbReference>
<name>Q5YN24_NOCFA</name>
<dbReference type="InterPro" id="IPR022537">
    <property type="entry name" value="TRSP_dom"/>
</dbReference>
<dbReference type="Pfam" id="PF15608">
    <property type="entry name" value="PELOTA_1"/>
    <property type="match status" value="1"/>
</dbReference>
<evidence type="ECO:0000259" key="5">
    <source>
        <dbReference type="Pfam" id="PF15609"/>
    </source>
</evidence>
<dbReference type="InterPro" id="IPR000836">
    <property type="entry name" value="PRTase_dom"/>
</dbReference>
<dbReference type="InterPro" id="IPR011215">
    <property type="entry name" value="StiP_N"/>
</dbReference>
<proteinExistence type="predicted"/>
<dbReference type="InterPro" id="IPR029057">
    <property type="entry name" value="PRTase-like"/>
</dbReference>
<feature type="domain" description="PELOTA RNA-binding" evidence="4">
    <location>
        <begin position="877"/>
        <end position="957"/>
    </location>
</feature>
<dbReference type="HOGENOM" id="CLU_013211_0_0_11"/>